<dbReference type="AlphaFoldDB" id="A0A814QQL5"/>
<gene>
    <name evidence="1" type="ORF">GPM918_LOCUS19780</name>
    <name evidence="2" type="ORF">SRO942_LOCUS19777</name>
</gene>
<dbReference type="EMBL" id="CAJNOQ010006083">
    <property type="protein sequence ID" value="CAF1122859.1"/>
    <property type="molecule type" value="Genomic_DNA"/>
</dbReference>
<dbReference type="Proteomes" id="UP000663829">
    <property type="component" value="Unassembled WGS sequence"/>
</dbReference>
<evidence type="ECO:0000313" key="2">
    <source>
        <dbReference type="EMBL" id="CAF3886389.1"/>
    </source>
</evidence>
<reference evidence="1" key="1">
    <citation type="submission" date="2021-02" db="EMBL/GenBank/DDBJ databases">
        <authorList>
            <person name="Nowell W R."/>
        </authorList>
    </citation>
    <scope>NUCLEOTIDE SEQUENCE</scope>
</reference>
<evidence type="ECO:0000313" key="1">
    <source>
        <dbReference type="EMBL" id="CAF1122859.1"/>
    </source>
</evidence>
<keyword evidence="3" id="KW-1185">Reference proteome</keyword>
<comment type="caution">
    <text evidence="1">The sequence shown here is derived from an EMBL/GenBank/DDBJ whole genome shotgun (WGS) entry which is preliminary data.</text>
</comment>
<organism evidence="1 3">
    <name type="scientific">Didymodactylos carnosus</name>
    <dbReference type="NCBI Taxonomy" id="1234261"/>
    <lineage>
        <taxon>Eukaryota</taxon>
        <taxon>Metazoa</taxon>
        <taxon>Spiralia</taxon>
        <taxon>Gnathifera</taxon>
        <taxon>Rotifera</taxon>
        <taxon>Eurotatoria</taxon>
        <taxon>Bdelloidea</taxon>
        <taxon>Philodinida</taxon>
        <taxon>Philodinidae</taxon>
        <taxon>Didymodactylos</taxon>
    </lineage>
</organism>
<dbReference type="EMBL" id="CAJOBC010006083">
    <property type="protein sequence ID" value="CAF3886389.1"/>
    <property type="molecule type" value="Genomic_DNA"/>
</dbReference>
<evidence type="ECO:0000313" key="3">
    <source>
        <dbReference type="Proteomes" id="UP000663829"/>
    </source>
</evidence>
<protein>
    <submittedName>
        <fullName evidence="1">Uncharacterized protein</fullName>
    </submittedName>
</protein>
<proteinExistence type="predicted"/>
<dbReference type="Proteomes" id="UP000681722">
    <property type="component" value="Unassembled WGS sequence"/>
</dbReference>
<accession>A0A814QQL5</accession>
<sequence length="401" mass="45963">MFGFETQIRTLSAAFGYADLQKCITYKEALLKDAEDILDIDNLINSIDIDNLIGNSFQYAEGYLINNRENLSSSEGDNPLANGLLTSHNILEEKDNEDTSPPTKTGNSFQYAEGYLINNTGSLSSSEGDNPLANGLLTSHNILEEKDNEDTRISHPTKTDTQLQIINGVRKIYRPLMKSDIFPQSGKYINKPRAPHYIQDKYGAGYITLKAKMYRPRNTKIFFVQVTLLTVPLNGQFYISPNKLQIDHKHDDIEDRNPIYYIVGEDGEIKLKLVVIRTKKCDLRTKNVQPLKQFQRQLNMETALNPTRKKYYHGNERLIRAGPKDAPLINDIDENDIEILYESTVISDVMEEDKRRQRKVTRKSQDVIEILHPLANEPQKRKDIGLPITYVKKQRQEEISN</sequence>
<name>A0A814QQL5_9BILA</name>
<dbReference type="OrthoDB" id="10034940at2759"/>